<keyword evidence="1" id="KW-0472">Membrane</keyword>
<organism evidence="3">
    <name type="scientific">bioreactor metagenome</name>
    <dbReference type="NCBI Taxonomy" id="1076179"/>
    <lineage>
        <taxon>unclassified sequences</taxon>
        <taxon>metagenomes</taxon>
        <taxon>ecological metagenomes</taxon>
    </lineage>
</organism>
<feature type="domain" description="Peptidase S11 D-alanyl-D-alanine carboxypeptidase A N-terminal" evidence="2">
    <location>
        <begin position="1"/>
        <end position="140"/>
    </location>
</feature>
<feature type="transmembrane region" description="Helical" evidence="1">
    <location>
        <begin position="236"/>
        <end position="256"/>
    </location>
</feature>
<dbReference type="SUPFAM" id="SSF56601">
    <property type="entry name" value="beta-lactamase/transpeptidase-like"/>
    <property type="match status" value="1"/>
</dbReference>
<dbReference type="Pfam" id="PF00768">
    <property type="entry name" value="Peptidase_S11"/>
    <property type="match status" value="1"/>
</dbReference>
<comment type="caution">
    <text evidence="3">The sequence shown here is derived from an EMBL/GenBank/DDBJ whole genome shotgun (WGS) entry which is preliminary data.</text>
</comment>
<evidence type="ECO:0000256" key="1">
    <source>
        <dbReference type="SAM" id="Phobius"/>
    </source>
</evidence>
<evidence type="ECO:0000259" key="2">
    <source>
        <dbReference type="Pfam" id="PF00768"/>
    </source>
</evidence>
<keyword evidence="1" id="KW-1133">Transmembrane helix</keyword>
<dbReference type="GO" id="GO:0006508">
    <property type="term" value="P:proteolysis"/>
    <property type="evidence" value="ECO:0007669"/>
    <property type="project" value="InterPro"/>
</dbReference>
<dbReference type="Gene3D" id="3.40.710.10">
    <property type="entry name" value="DD-peptidase/beta-lactamase superfamily"/>
    <property type="match status" value="1"/>
</dbReference>
<name>A0A645FXR0_9ZZZZ</name>
<proteinExistence type="predicted"/>
<sequence>MVSANDAAVALAEHVSGSVEAFAEKMNEKAMELGATHSHFSNPHGLHEPDHYSTAYDMAIIFSDALKHPEFLRIANTSFVSMPWHGKTEPREIYHATLQALPYPWVIANKNGYTDEAGQTLVYGAQKDSTRFVAVIMNSQDIWNEMDYVLNIAYEAINRSILIQKGTDLEFGTSKWKMADDLTVVTGQSLNQDKNYLLKLDPVSSRLKLEWRETMIAEESIQKTSSLEEVWYESPWVFWIPWLVIPCWISFFRAMLRAKSKQKNR</sequence>
<dbReference type="PANTHER" id="PTHR21581">
    <property type="entry name" value="D-ALANYL-D-ALANINE CARBOXYPEPTIDASE"/>
    <property type="match status" value="1"/>
</dbReference>
<dbReference type="AlphaFoldDB" id="A0A645FXR0"/>
<dbReference type="PANTHER" id="PTHR21581:SF6">
    <property type="entry name" value="TRAFFICKING PROTEIN PARTICLE COMPLEX SUBUNIT 12"/>
    <property type="match status" value="1"/>
</dbReference>
<dbReference type="EMBL" id="VSSQ01065849">
    <property type="protein sequence ID" value="MPN18502.1"/>
    <property type="molecule type" value="Genomic_DNA"/>
</dbReference>
<dbReference type="GO" id="GO:0009002">
    <property type="term" value="F:serine-type D-Ala-D-Ala carboxypeptidase activity"/>
    <property type="evidence" value="ECO:0007669"/>
    <property type="project" value="InterPro"/>
</dbReference>
<reference evidence="3" key="1">
    <citation type="submission" date="2019-08" db="EMBL/GenBank/DDBJ databases">
        <authorList>
            <person name="Kucharzyk K."/>
            <person name="Murdoch R.W."/>
            <person name="Higgins S."/>
            <person name="Loffler F."/>
        </authorList>
    </citation>
    <scope>NUCLEOTIDE SEQUENCE</scope>
</reference>
<protein>
    <recommendedName>
        <fullName evidence="2">Peptidase S11 D-alanyl-D-alanine carboxypeptidase A N-terminal domain-containing protein</fullName>
    </recommendedName>
</protein>
<dbReference type="InterPro" id="IPR001967">
    <property type="entry name" value="Peptidase_S11_N"/>
</dbReference>
<accession>A0A645FXR0</accession>
<gene>
    <name evidence="3" type="ORF">SDC9_165862</name>
</gene>
<dbReference type="InterPro" id="IPR012338">
    <property type="entry name" value="Beta-lactam/transpept-like"/>
</dbReference>
<evidence type="ECO:0000313" key="3">
    <source>
        <dbReference type="EMBL" id="MPN18502.1"/>
    </source>
</evidence>
<keyword evidence="1" id="KW-0812">Transmembrane</keyword>